<dbReference type="Pfam" id="PF00675">
    <property type="entry name" value="Peptidase_M16"/>
    <property type="match status" value="1"/>
</dbReference>
<feature type="signal peptide" evidence="6">
    <location>
        <begin position="1"/>
        <end position="29"/>
    </location>
</feature>
<evidence type="ECO:0000256" key="4">
    <source>
        <dbReference type="ARBA" id="ARBA00022833"/>
    </source>
</evidence>
<dbReference type="PANTHER" id="PTHR43690:SF17">
    <property type="entry name" value="PROTEIN YHJJ"/>
    <property type="match status" value="1"/>
</dbReference>
<dbReference type="EMBL" id="QOQF01000005">
    <property type="protein sequence ID" value="RCL77807.1"/>
    <property type="molecule type" value="Genomic_DNA"/>
</dbReference>
<organism evidence="9 10">
    <name type="scientific">PS1 clade bacterium</name>
    <dbReference type="NCBI Taxonomy" id="2175152"/>
    <lineage>
        <taxon>Bacteria</taxon>
        <taxon>Pseudomonadati</taxon>
        <taxon>Pseudomonadota</taxon>
        <taxon>Alphaproteobacteria</taxon>
        <taxon>PS1 clade</taxon>
    </lineage>
</organism>
<dbReference type="SUPFAM" id="SSF63411">
    <property type="entry name" value="LuxS/MPP-like metallohydrolase"/>
    <property type="match status" value="2"/>
</dbReference>
<evidence type="ECO:0000256" key="2">
    <source>
        <dbReference type="ARBA" id="ARBA00022670"/>
    </source>
</evidence>
<dbReference type="GO" id="GO:0006508">
    <property type="term" value="P:proteolysis"/>
    <property type="evidence" value="ECO:0007669"/>
    <property type="project" value="UniProtKB-KW"/>
</dbReference>
<name>A0A368E133_9PROT</name>
<dbReference type="PROSITE" id="PS51257">
    <property type="entry name" value="PROKAR_LIPOPROTEIN"/>
    <property type="match status" value="1"/>
</dbReference>
<evidence type="ECO:0000256" key="6">
    <source>
        <dbReference type="SAM" id="SignalP"/>
    </source>
</evidence>
<gene>
    <name evidence="9" type="ORF">DBW69_02500</name>
</gene>
<comment type="caution">
    <text evidence="9">The sequence shown here is derived from an EMBL/GenBank/DDBJ whole genome shotgun (WGS) entry which is preliminary data.</text>
</comment>
<keyword evidence="3" id="KW-0378">Hydrolase</keyword>
<keyword evidence="4" id="KW-0862">Zinc</keyword>
<dbReference type="GO" id="GO:0046872">
    <property type="term" value="F:metal ion binding"/>
    <property type="evidence" value="ECO:0007669"/>
    <property type="project" value="InterPro"/>
</dbReference>
<accession>A0A368E133</accession>
<dbReference type="AlphaFoldDB" id="A0A368E133"/>
<dbReference type="InterPro" id="IPR050626">
    <property type="entry name" value="Peptidase_M16"/>
</dbReference>
<dbReference type="PANTHER" id="PTHR43690">
    <property type="entry name" value="NARDILYSIN"/>
    <property type="match status" value="1"/>
</dbReference>
<reference evidence="9 10" key="1">
    <citation type="journal article" date="2018" name="Microbiome">
        <title>Fine metagenomic profile of the Mediterranean stratified and mixed water columns revealed by assembly and recruitment.</title>
        <authorList>
            <person name="Haro-Moreno J.M."/>
            <person name="Lopez-Perez M."/>
            <person name="De La Torre J.R."/>
            <person name="Picazo A."/>
            <person name="Camacho A."/>
            <person name="Rodriguez-Valera F."/>
        </authorList>
    </citation>
    <scope>NUCLEOTIDE SEQUENCE [LARGE SCALE GENOMIC DNA]</scope>
    <source>
        <strain evidence="9">MED-G55</strain>
    </source>
</reference>
<dbReference type="InterPro" id="IPR011765">
    <property type="entry name" value="Pept_M16_N"/>
</dbReference>
<evidence type="ECO:0000256" key="3">
    <source>
        <dbReference type="ARBA" id="ARBA00022801"/>
    </source>
</evidence>
<evidence type="ECO:0000259" key="7">
    <source>
        <dbReference type="Pfam" id="PF00675"/>
    </source>
</evidence>
<feature type="domain" description="Peptidase M16 C-terminal" evidence="8">
    <location>
        <begin position="202"/>
        <end position="383"/>
    </location>
</feature>
<evidence type="ECO:0000256" key="5">
    <source>
        <dbReference type="ARBA" id="ARBA00023049"/>
    </source>
</evidence>
<dbReference type="GO" id="GO:0008237">
    <property type="term" value="F:metallopeptidase activity"/>
    <property type="evidence" value="ECO:0007669"/>
    <property type="project" value="UniProtKB-KW"/>
</dbReference>
<feature type="domain" description="Peptidase M16 N-terminal" evidence="7">
    <location>
        <begin position="50"/>
        <end position="183"/>
    </location>
</feature>
<evidence type="ECO:0000256" key="1">
    <source>
        <dbReference type="ARBA" id="ARBA00007261"/>
    </source>
</evidence>
<sequence>MLLRLSFRFSGRPFYILLMIMSIALSACSQSRDNPQNIKTDTLPNGLEIVVITDKRAPVITHMVWYKAGATDDPDGKSGIAHYFEHLMFKGTNTLASGEFSEKIAMMGGSENAFTSHDYTAYFQRISSDRLGEVMKLEADRMTNLVFVEAEALSEQDVVLEERASRTDSSPLALLGEKLRHVLHKPSPYARPIIGWRHEIEKLNVEDAKDFYKRFYAPDNAILVVAGDADMPEVKKLAARYYGAIPPANKPKNQLIKADNLSAPETIYMQDVRTRQPVMQRIYRLPVWNRDNAKSFAALELLIEILSSGTTGRLYQSLIVNEKIAVGVGGWADTMRRAHGEAVVYISPSDTTHIDSNIALLDEEIKKLKTELVTLQELERAKTKTLADTLYARDSQFAQARIYGSLMSIGLTIEDVGRWTQDIEAVSAADILKAANLYLDASQSITGLLTPPLDAPNKIKSGSEKAEAPTS</sequence>
<keyword evidence="2" id="KW-0645">Protease</keyword>
<evidence type="ECO:0000313" key="10">
    <source>
        <dbReference type="Proteomes" id="UP000252132"/>
    </source>
</evidence>
<dbReference type="Pfam" id="PF05193">
    <property type="entry name" value="Peptidase_M16_C"/>
    <property type="match status" value="1"/>
</dbReference>
<evidence type="ECO:0000313" key="9">
    <source>
        <dbReference type="EMBL" id="RCL77807.1"/>
    </source>
</evidence>
<evidence type="ECO:0000259" key="8">
    <source>
        <dbReference type="Pfam" id="PF05193"/>
    </source>
</evidence>
<proteinExistence type="inferred from homology"/>
<dbReference type="Gene3D" id="3.30.830.10">
    <property type="entry name" value="Metalloenzyme, LuxS/M16 peptidase-like"/>
    <property type="match status" value="2"/>
</dbReference>
<keyword evidence="6" id="KW-0732">Signal</keyword>
<dbReference type="InterPro" id="IPR007863">
    <property type="entry name" value="Peptidase_M16_C"/>
</dbReference>
<comment type="similarity">
    <text evidence="1">Belongs to the peptidase M16 family.</text>
</comment>
<protein>
    <submittedName>
        <fullName evidence="9">Insulinase family protein</fullName>
    </submittedName>
</protein>
<keyword evidence="5" id="KW-0482">Metalloprotease</keyword>
<dbReference type="Proteomes" id="UP000252132">
    <property type="component" value="Unassembled WGS sequence"/>
</dbReference>
<dbReference type="InterPro" id="IPR011249">
    <property type="entry name" value="Metalloenz_LuxS/M16"/>
</dbReference>
<feature type="chain" id="PRO_5016852798" evidence="6">
    <location>
        <begin position="30"/>
        <end position="471"/>
    </location>
</feature>